<dbReference type="GO" id="GO:0015074">
    <property type="term" value="P:DNA integration"/>
    <property type="evidence" value="ECO:0007669"/>
    <property type="project" value="InterPro"/>
</dbReference>
<dbReference type="GO" id="GO:0006313">
    <property type="term" value="P:DNA transposition"/>
    <property type="evidence" value="ECO:0007669"/>
    <property type="project" value="InterPro"/>
</dbReference>
<proteinExistence type="predicted"/>
<dbReference type="GO" id="GO:0003677">
    <property type="term" value="F:DNA binding"/>
    <property type="evidence" value="ECO:0007669"/>
    <property type="project" value="InterPro"/>
</dbReference>
<gene>
    <name evidence="2" type="ORF">K458DRAFT_280197</name>
</gene>
<dbReference type="EMBL" id="MU005579">
    <property type="protein sequence ID" value="KAF2685033.1"/>
    <property type="molecule type" value="Genomic_DNA"/>
</dbReference>
<dbReference type="Proteomes" id="UP000799291">
    <property type="component" value="Unassembled WGS sequence"/>
</dbReference>
<dbReference type="InterPro" id="IPR002492">
    <property type="entry name" value="Transposase_Tc1-like"/>
</dbReference>
<feature type="domain" description="Transposase Tc1-like" evidence="1">
    <location>
        <begin position="1"/>
        <end position="42"/>
    </location>
</feature>
<evidence type="ECO:0000313" key="3">
    <source>
        <dbReference type="Proteomes" id="UP000799291"/>
    </source>
</evidence>
<sequence length="56" mass="7046">CKRTLTKAFEKEAYFRRIATEKPFVTEQHRRDRLAWARAHVNWDDWQWPRVIWTDE</sequence>
<dbReference type="Pfam" id="PF01498">
    <property type="entry name" value="HTH_Tnp_Tc3_2"/>
    <property type="match status" value="1"/>
</dbReference>
<accession>A0A6G1J494</accession>
<dbReference type="Gene3D" id="3.30.420.10">
    <property type="entry name" value="Ribonuclease H-like superfamily/Ribonuclease H"/>
    <property type="match status" value="1"/>
</dbReference>
<name>A0A6G1J494_9PLEO</name>
<keyword evidence="3" id="KW-1185">Reference proteome</keyword>
<protein>
    <recommendedName>
        <fullName evidence="1">Transposase Tc1-like domain-containing protein</fullName>
    </recommendedName>
</protein>
<dbReference type="InterPro" id="IPR036397">
    <property type="entry name" value="RNaseH_sf"/>
</dbReference>
<evidence type="ECO:0000313" key="2">
    <source>
        <dbReference type="EMBL" id="KAF2685033.1"/>
    </source>
</evidence>
<evidence type="ECO:0000259" key="1">
    <source>
        <dbReference type="Pfam" id="PF01498"/>
    </source>
</evidence>
<dbReference type="AlphaFoldDB" id="A0A6G1J494"/>
<dbReference type="OrthoDB" id="3783684at2759"/>
<feature type="non-terminal residue" evidence="2">
    <location>
        <position position="56"/>
    </location>
</feature>
<organism evidence="2 3">
    <name type="scientific">Lentithecium fluviatile CBS 122367</name>
    <dbReference type="NCBI Taxonomy" id="1168545"/>
    <lineage>
        <taxon>Eukaryota</taxon>
        <taxon>Fungi</taxon>
        <taxon>Dikarya</taxon>
        <taxon>Ascomycota</taxon>
        <taxon>Pezizomycotina</taxon>
        <taxon>Dothideomycetes</taxon>
        <taxon>Pleosporomycetidae</taxon>
        <taxon>Pleosporales</taxon>
        <taxon>Massarineae</taxon>
        <taxon>Lentitheciaceae</taxon>
        <taxon>Lentithecium</taxon>
    </lineage>
</organism>
<reference evidence="2" key="1">
    <citation type="journal article" date="2020" name="Stud. Mycol.">
        <title>101 Dothideomycetes genomes: a test case for predicting lifestyles and emergence of pathogens.</title>
        <authorList>
            <person name="Haridas S."/>
            <person name="Albert R."/>
            <person name="Binder M."/>
            <person name="Bloem J."/>
            <person name="Labutti K."/>
            <person name="Salamov A."/>
            <person name="Andreopoulos B."/>
            <person name="Baker S."/>
            <person name="Barry K."/>
            <person name="Bills G."/>
            <person name="Bluhm B."/>
            <person name="Cannon C."/>
            <person name="Castanera R."/>
            <person name="Culley D."/>
            <person name="Daum C."/>
            <person name="Ezra D."/>
            <person name="Gonzalez J."/>
            <person name="Henrissat B."/>
            <person name="Kuo A."/>
            <person name="Liang C."/>
            <person name="Lipzen A."/>
            <person name="Lutzoni F."/>
            <person name="Magnuson J."/>
            <person name="Mondo S."/>
            <person name="Nolan M."/>
            <person name="Ohm R."/>
            <person name="Pangilinan J."/>
            <person name="Park H.-J."/>
            <person name="Ramirez L."/>
            <person name="Alfaro M."/>
            <person name="Sun H."/>
            <person name="Tritt A."/>
            <person name="Yoshinaga Y."/>
            <person name="Zwiers L.-H."/>
            <person name="Turgeon B."/>
            <person name="Goodwin S."/>
            <person name="Spatafora J."/>
            <person name="Crous P."/>
            <person name="Grigoriev I."/>
        </authorList>
    </citation>
    <scope>NUCLEOTIDE SEQUENCE</scope>
    <source>
        <strain evidence="2">CBS 122367</strain>
    </source>
</reference>
<feature type="non-terminal residue" evidence="2">
    <location>
        <position position="1"/>
    </location>
</feature>